<protein>
    <submittedName>
        <fullName evidence="1">Uncharacterized protein</fullName>
    </submittedName>
</protein>
<evidence type="ECO:0000313" key="2">
    <source>
        <dbReference type="Proteomes" id="UP000024771"/>
    </source>
</evidence>
<name>V8R930_9PSED</name>
<evidence type="ECO:0000313" key="1">
    <source>
        <dbReference type="EMBL" id="ETF07799.1"/>
    </source>
</evidence>
<proteinExistence type="predicted"/>
<dbReference type="Proteomes" id="UP000024771">
    <property type="component" value="Chromosome"/>
</dbReference>
<sequence length="757" mass="83261">MEKTQPDNTVMTLYPVIIPVATKNVITDPPAEPPTVTYGLPLDVFTELTRDEINAAGVQVVVDPPEDVGQYGSIRLFVNGEQSGGAQTVVNARMVFPVFQRALHDGVINTIQYILKNVAGNDSKSIEAWALYNDTLPGGNDVPGTGDHPGLLISLPEGLGNPAVIDKDQAAKGVLLTFDYPHCRAYDEVKYEINRQTFKHTVTPEQAGKAFSVLIGPDTFQKIGSMNNCPFSYTVIDQLRNTTHRDRWSKYIYANIDLERNFLPQPILREDPDDDMDDPAIVDLDKLEGRPLLIVIVPTAPDFQKGDTVRGFYKLDDSAEKPTAPGVITDKFGALLPCILEIPNDQLTSGARLQVRFELERPAGNVIGHSRTAEAEIIGEAAPDLVAPIIKQAPGNSLDPLAAKDALTALVFDPSIQLDDVIQVRWTAAPGTPADGSYTSPPHVVKVLGTQEIALDNKVLAYSFGGNVTVDYSKTTGSTARDSLPLILSVQDIADADPRLPTPTIDRVTGDVLDPADLLATDHTRTTAWPLIALGQKISLTYKEIRRDGTTGIVVEAYKGKDVTAEDLGGIRHPVPLDKLLMLEDDSTLEIEVKVSFDKTESGYRSFPKKAYTIKKPFDDLTTFTNYETNDWQIIGSTGEIIKQGDEYFAQSRHFGTTNQLYLQKSYQHLQSGRSCTLSFDYRTAAKNNFMLGMRAENSTVYINIGYTILPPTSIWKSFNIKFYLGAPETNLYSFVYIYCIGDSVMALDNIRLTSIN</sequence>
<dbReference type="EMBL" id="AYMZ01000006">
    <property type="protein sequence ID" value="ETF07799.1"/>
    <property type="molecule type" value="Genomic_DNA"/>
</dbReference>
<dbReference type="AlphaFoldDB" id="V8R930"/>
<organism evidence="1 2">
    <name type="scientific">Pseudomonas moraviensis R28-S</name>
    <dbReference type="NCBI Taxonomy" id="1395516"/>
    <lineage>
        <taxon>Bacteria</taxon>
        <taxon>Pseudomonadati</taxon>
        <taxon>Pseudomonadota</taxon>
        <taxon>Gammaproteobacteria</taxon>
        <taxon>Pseudomonadales</taxon>
        <taxon>Pseudomonadaceae</taxon>
        <taxon>Pseudomonas</taxon>
    </lineage>
</organism>
<accession>V8R930</accession>
<dbReference type="HOGENOM" id="CLU_365178_0_0_6"/>
<dbReference type="RefSeq" id="WP_024013042.1">
    <property type="nucleotide sequence ID" value="NZ_CM002330.1"/>
</dbReference>
<reference evidence="1 2" key="1">
    <citation type="journal article" date="2014" name="Genome Announc.">
        <title>Draft Genome Sequence of Pseudomonas moraviensis R28-S.</title>
        <authorList>
            <person name="Hunter S.S."/>
            <person name="Yano H."/>
            <person name="Loftie-Eaton W."/>
            <person name="Hughes J."/>
            <person name="De Gelder L."/>
            <person name="Stragier P."/>
            <person name="De Vos P."/>
            <person name="Settles M.L."/>
            <person name="Top E.M."/>
        </authorList>
    </citation>
    <scope>NUCLEOTIDE SEQUENCE [LARGE SCALE GENOMIC DNA]</scope>
    <source>
        <strain evidence="2">R28</strain>
    </source>
</reference>
<gene>
    <name evidence="1" type="ORF">PMO01_13770</name>
</gene>
<comment type="caution">
    <text evidence="1">The sequence shown here is derived from an EMBL/GenBank/DDBJ whole genome shotgun (WGS) entry which is preliminary data.</text>
</comment>
<dbReference type="PATRIC" id="fig|1395516.4.peg.2800"/>
<dbReference type="eggNOG" id="COG5492">
    <property type="taxonomic scope" value="Bacteria"/>
</dbReference>